<feature type="transmembrane region" description="Helical" evidence="1">
    <location>
        <begin position="6"/>
        <end position="27"/>
    </location>
</feature>
<evidence type="ECO:0000256" key="1">
    <source>
        <dbReference type="SAM" id="Phobius"/>
    </source>
</evidence>
<feature type="transmembrane region" description="Helical" evidence="1">
    <location>
        <begin position="82"/>
        <end position="102"/>
    </location>
</feature>
<evidence type="ECO:0000313" key="2">
    <source>
        <dbReference type="EMBL" id="MDR6224059.1"/>
    </source>
</evidence>
<keyword evidence="1" id="KW-1133">Transmembrane helix</keyword>
<keyword evidence="1" id="KW-0812">Transmembrane</keyword>
<proteinExistence type="predicted"/>
<gene>
    <name evidence="2" type="ORF">JOE21_000047</name>
</gene>
<protein>
    <submittedName>
        <fullName evidence="2">Uncharacterized protein</fullName>
    </submittedName>
</protein>
<dbReference type="EMBL" id="JAVDQG010000001">
    <property type="protein sequence ID" value="MDR6224059.1"/>
    <property type="molecule type" value="Genomic_DNA"/>
</dbReference>
<reference evidence="2 3" key="1">
    <citation type="submission" date="2023-07" db="EMBL/GenBank/DDBJ databases">
        <title>Genomic Encyclopedia of Type Strains, Phase IV (KMG-IV): sequencing the most valuable type-strain genomes for metagenomic binning, comparative biology and taxonomic classification.</title>
        <authorList>
            <person name="Goeker M."/>
        </authorList>
    </citation>
    <scope>NUCLEOTIDE SEQUENCE [LARGE SCALE GENOMIC DNA]</scope>
    <source>
        <strain evidence="2 3">DSM 45903</strain>
    </source>
</reference>
<evidence type="ECO:0000313" key="3">
    <source>
        <dbReference type="Proteomes" id="UP001185012"/>
    </source>
</evidence>
<keyword evidence="3" id="KW-1185">Reference proteome</keyword>
<dbReference type="Proteomes" id="UP001185012">
    <property type="component" value="Unassembled WGS sequence"/>
</dbReference>
<comment type="caution">
    <text evidence="2">The sequence shown here is derived from an EMBL/GenBank/DDBJ whole genome shotgun (WGS) entry which is preliminary data.</text>
</comment>
<accession>A0ABU1IH09</accession>
<name>A0ABU1IH09_9BACL</name>
<organism evidence="2 3">
    <name type="scientific">Desmospora profundinema</name>
    <dbReference type="NCBI Taxonomy" id="1571184"/>
    <lineage>
        <taxon>Bacteria</taxon>
        <taxon>Bacillati</taxon>
        <taxon>Bacillota</taxon>
        <taxon>Bacilli</taxon>
        <taxon>Bacillales</taxon>
        <taxon>Thermoactinomycetaceae</taxon>
        <taxon>Desmospora</taxon>
    </lineage>
</organism>
<keyword evidence="1" id="KW-0472">Membrane</keyword>
<dbReference type="RefSeq" id="WP_309860801.1">
    <property type="nucleotide sequence ID" value="NZ_JAVDQG010000001.1"/>
</dbReference>
<feature type="transmembrane region" description="Helical" evidence="1">
    <location>
        <begin position="114"/>
        <end position="132"/>
    </location>
</feature>
<sequence>MDIVMLFLFGYIPIGVACIGMLMIIVLAPKSDTWKRNKTDEKKTESLIKGFVVLYGLQVILLIPGVIEDRFIDAFLRVRYHSMVWIGIFLPLYLGFYSLYSGGVEVGNKKTKKIALSMLILIAVILFLSHLIEPL</sequence>
<feature type="transmembrane region" description="Helical" evidence="1">
    <location>
        <begin position="47"/>
        <end position="67"/>
    </location>
</feature>